<keyword evidence="2" id="KW-1185">Reference proteome</keyword>
<protein>
    <submittedName>
        <fullName evidence="1">Uncharacterized protein</fullName>
    </submittedName>
</protein>
<reference evidence="1 2" key="1">
    <citation type="submission" date="2015-10" db="EMBL/GenBank/DDBJ databases">
        <title>Full genome of DAOMC 229536 Phialocephala scopiformis, a fungal endophyte of spruce producing the potent anti-insectan compound rugulosin.</title>
        <authorList>
            <consortium name="DOE Joint Genome Institute"/>
            <person name="Walker A.K."/>
            <person name="Frasz S.L."/>
            <person name="Seifert K.A."/>
            <person name="Miller J.D."/>
            <person name="Mondo S.J."/>
            <person name="Labutti K."/>
            <person name="Lipzen A."/>
            <person name="Dockter R."/>
            <person name="Kennedy M."/>
            <person name="Grigoriev I.V."/>
            <person name="Spatafora J.W."/>
        </authorList>
    </citation>
    <scope>NUCLEOTIDE SEQUENCE [LARGE SCALE GENOMIC DNA]</scope>
    <source>
        <strain evidence="1 2">CBS 120377</strain>
    </source>
</reference>
<dbReference type="GeneID" id="28817704"/>
<accession>A0A194XEW0</accession>
<dbReference type="EMBL" id="KQ947412">
    <property type="protein sequence ID" value="KUJ18703.1"/>
    <property type="molecule type" value="Genomic_DNA"/>
</dbReference>
<organism evidence="1 2">
    <name type="scientific">Mollisia scopiformis</name>
    <name type="common">Conifer needle endophyte fungus</name>
    <name type="synonym">Phialocephala scopiformis</name>
    <dbReference type="NCBI Taxonomy" id="149040"/>
    <lineage>
        <taxon>Eukaryota</taxon>
        <taxon>Fungi</taxon>
        <taxon>Dikarya</taxon>
        <taxon>Ascomycota</taxon>
        <taxon>Pezizomycotina</taxon>
        <taxon>Leotiomycetes</taxon>
        <taxon>Helotiales</taxon>
        <taxon>Mollisiaceae</taxon>
        <taxon>Mollisia</taxon>
    </lineage>
</organism>
<name>A0A194XEW0_MOLSC</name>
<dbReference type="Proteomes" id="UP000070700">
    <property type="component" value="Unassembled WGS sequence"/>
</dbReference>
<proteinExistence type="predicted"/>
<sequence length="81" mass="9336">MPAGVGIAWVSIPVASYLYGRVLRQTEKGVWERRRHVTTSELGLHMMEDFVRCVYSSRCWKEKMLRSLSRVGRMGGDCDSR</sequence>
<dbReference type="AlphaFoldDB" id="A0A194XEW0"/>
<gene>
    <name evidence="1" type="ORF">LY89DRAFT_502645</name>
</gene>
<evidence type="ECO:0000313" key="2">
    <source>
        <dbReference type="Proteomes" id="UP000070700"/>
    </source>
</evidence>
<dbReference type="RefSeq" id="XP_018073058.1">
    <property type="nucleotide sequence ID" value="XM_018207978.1"/>
</dbReference>
<dbReference type="KEGG" id="psco:LY89DRAFT_502645"/>
<evidence type="ECO:0000313" key="1">
    <source>
        <dbReference type="EMBL" id="KUJ18703.1"/>
    </source>
</evidence>
<dbReference type="InParanoid" id="A0A194XEW0"/>